<comment type="caution">
    <text evidence="1">The sequence shown here is derived from an EMBL/GenBank/DDBJ whole genome shotgun (WGS) entry which is preliminary data.</text>
</comment>
<keyword evidence="1" id="KW-0436">Ligase</keyword>
<dbReference type="Proteomes" id="UP001500192">
    <property type="component" value="Unassembled WGS sequence"/>
</dbReference>
<keyword evidence="2" id="KW-1185">Reference proteome</keyword>
<dbReference type="GO" id="GO:0016874">
    <property type="term" value="F:ligase activity"/>
    <property type="evidence" value="ECO:0007669"/>
    <property type="project" value="UniProtKB-KW"/>
</dbReference>
<name>A0ABP8VGL9_9PSEU</name>
<gene>
    <name evidence="1" type="ORF">GCM10023214_64580</name>
</gene>
<dbReference type="SUPFAM" id="SSF55144">
    <property type="entry name" value="LigT-like"/>
    <property type="match status" value="1"/>
</dbReference>
<reference evidence="2" key="1">
    <citation type="journal article" date="2019" name="Int. J. Syst. Evol. Microbiol.">
        <title>The Global Catalogue of Microorganisms (GCM) 10K type strain sequencing project: providing services to taxonomists for standard genome sequencing and annotation.</title>
        <authorList>
            <consortium name="The Broad Institute Genomics Platform"/>
            <consortium name="The Broad Institute Genome Sequencing Center for Infectious Disease"/>
            <person name="Wu L."/>
            <person name="Ma J."/>
        </authorList>
    </citation>
    <scope>NUCLEOTIDE SEQUENCE [LARGE SCALE GENOMIC DNA]</scope>
    <source>
        <strain evidence="2">JCM 18054</strain>
    </source>
</reference>
<dbReference type="InterPro" id="IPR009097">
    <property type="entry name" value="Cyclic_Pdiesterase"/>
</dbReference>
<evidence type="ECO:0000313" key="1">
    <source>
        <dbReference type="EMBL" id="GAA4663072.1"/>
    </source>
</evidence>
<evidence type="ECO:0000313" key="2">
    <source>
        <dbReference type="Proteomes" id="UP001500192"/>
    </source>
</evidence>
<sequence length="168" mass="18775">MPPLVLTLAVDDPTQAAWDALRERWCRPGRLVVGAHLVLFGAVPGEHGETVLADLRKAAAIPPFSLRVDGVRPLSTGVALRIRAPRLDRLHERLRQRWRPWLSAEEDRPLRPHVRILDDGSPEEARHALAVLTELFEPWDAIGTGVDVWECAGGPWSFRTAIPFRPLA</sequence>
<dbReference type="Pfam" id="PF13563">
    <property type="entry name" value="2_5_RNA_ligase2"/>
    <property type="match status" value="1"/>
</dbReference>
<dbReference type="Gene3D" id="3.90.1140.10">
    <property type="entry name" value="Cyclic phosphodiesterase"/>
    <property type="match status" value="1"/>
</dbReference>
<accession>A0ABP8VGL9</accession>
<dbReference type="EMBL" id="BAABIB010000128">
    <property type="protein sequence ID" value="GAA4663072.1"/>
    <property type="molecule type" value="Genomic_DNA"/>
</dbReference>
<proteinExistence type="predicted"/>
<dbReference type="RefSeq" id="WP_346055957.1">
    <property type="nucleotide sequence ID" value="NZ_BAABIB010000128.1"/>
</dbReference>
<protein>
    <submittedName>
        <fullName evidence="1">2'-5' RNA ligase family protein</fullName>
    </submittedName>
</protein>
<organism evidence="1 2">
    <name type="scientific">Amycolatopsis dongchuanensis</name>
    <dbReference type="NCBI Taxonomy" id="1070866"/>
    <lineage>
        <taxon>Bacteria</taxon>
        <taxon>Bacillati</taxon>
        <taxon>Actinomycetota</taxon>
        <taxon>Actinomycetes</taxon>
        <taxon>Pseudonocardiales</taxon>
        <taxon>Pseudonocardiaceae</taxon>
        <taxon>Amycolatopsis</taxon>
    </lineage>
</organism>